<keyword evidence="4" id="KW-1185">Reference proteome</keyword>
<proteinExistence type="predicted"/>
<dbReference type="Proteomes" id="UP000030747">
    <property type="component" value="Unassembled WGS sequence"/>
</dbReference>
<dbReference type="VEuPathDB" id="ToxoDB:ETH_00023530"/>
<dbReference type="VEuPathDB" id="ToxoDB:ETH2_0651600"/>
<evidence type="ECO:0000313" key="3">
    <source>
        <dbReference type="EMBL" id="CDJ42174.1"/>
    </source>
</evidence>
<dbReference type="OrthoDB" id="64353at2759"/>
<dbReference type="RefSeq" id="XP_013232924.1">
    <property type="nucleotide sequence ID" value="XM_013377470.1"/>
</dbReference>
<gene>
    <name evidence="3" type="ORF">ETH_00023530</name>
</gene>
<dbReference type="GeneID" id="25253818"/>
<feature type="coiled-coil region" evidence="1">
    <location>
        <begin position="100"/>
        <end position="130"/>
    </location>
</feature>
<dbReference type="AlphaFoldDB" id="U6L0Q8"/>
<protein>
    <submittedName>
        <fullName evidence="3">Uncharacterized protein</fullName>
    </submittedName>
</protein>
<reference evidence="3" key="1">
    <citation type="submission" date="2013-10" db="EMBL/GenBank/DDBJ databases">
        <title>Genomic analysis of the causative agents of coccidiosis in chickens.</title>
        <authorList>
            <person name="Reid A.J."/>
            <person name="Blake D."/>
            <person name="Billington K."/>
            <person name="Browne H."/>
            <person name="Dunn M."/>
            <person name="Hung S."/>
            <person name="Kawahara F."/>
            <person name="Miranda-Saavedra D."/>
            <person name="Mourier T."/>
            <person name="Nagra H."/>
            <person name="Otto T.D."/>
            <person name="Rawlings N."/>
            <person name="Sanchez A."/>
            <person name="Sanders M."/>
            <person name="Subramaniam C."/>
            <person name="Tay Y."/>
            <person name="Dear P."/>
            <person name="Doerig C."/>
            <person name="Gruber A."/>
            <person name="Parkinson J."/>
            <person name="Shirley M."/>
            <person name="Wan K.L."/>
            <person name="Berriman M."/>
            <person name="Tomley F."/>
            <person name="Pain A."/>
        </authorList>
    </citation>
    <scope>NUCLEOTIDE SEQUENCE [LARGE SCALE GENOMIC DNA]</scope>
    <source>
        <strain evidence="3">Houghton</strain>
    </source>
</reference>
<dbReference type="EMBL" id="HG675698">
    <property type="protein sequence ID" value="CDJ42174.1"/>
    <property type="molecule type" value="Genomic_DNA"/>
</dbReference>
<keyword evidence="1" id="KW-0175">Coiled coil</keyword>
<feature type="region of interest" description="Disordered" evidence="2">
    <location>
        <begin position="1"/>
        <end position="20"/>
    </location>
</feature>
<accession>U6L0Q8</accession>
<name>U6L0Q8_EIMTE</name>
<evidence type="ECO:0000256" key="1">
    <source>
        <dbReference type="SAM" id="Coils"/>
    </source>
</evidence>
<sequence>MDEAQRLRKPAETQEEPEQALRRECAALSYRLDTATDALKVRRRMVSESHGEEEWLLRITDRSNPVNMAELSASPDTSLCKVLEASRDSIFAQQRLVLAMEAADAEQRKLTSIKQRLEEHQAAATALRLQLNISSEALEQSRLDVDLLLRVKRGTVGELPDAVAPLHEPFDFSDSCLVSQEAVDAYKRDIISGGRQKLKLLEAMKVRHQPNAYSLVDGTKRLHMWIFVKSTHQSRWMHIGTGTPSASRVSAMANKATGTRGNRCV</sequence>
<feature type="compositionally biased region" description="Basic and acidic residues" evidence="2">
    <location>
        <begin position="1"/>
        <end position="12"/>
    </location>
</feature>
<evidence type="ECO:0000313" key="4">
    <source>
        <dbReference type="Proteomes" id="UP000030747"/>
    </source>
</evidence>
<evidence type="ECO:0000256" key="2">
    <source>
        <dbReference type="SAM" id="MobiDB-lite"/>
    </source>
</evidence>
<reference evidence="3" key="2">
    <citation type="submission" date="2013-10" db="EMBL/GenBank/DDBJ databases">
        <authorList>
            <person name="Aslett M."/>
        </authorList>
    </citation>
    <scope>NUCLEOTIDE SEQUENCE [LARGE SCALE GENOMIC DNA]</scope>
    <source>
        <strain evidence="3">Houghton</strain>
    </source>
</reference>
<organism evidence="3 4">
    <name type="scientific">Eimeria tenella</name>
    <name type="common">Coccidian parasite</name>
    <dbReference type="NCBI Taxonomy" id="5802"/>
    <lineage>
        <taxon>Eukaryota</taxon>
        <taxon>Sar</taxon>
        <taxon>Alveolata</taxon>
        <taxon>Apicomplexa</taxon>
        <taxon>Conoidasida</taxon>
        <taxon>Coccidia</taxon>
        <taxon>Eucoccidiorida</taxon>
        <taxon>Eimeriorina</taxon>
        <taxon>Eimeriidae</taxon>
        <taxon>Eimeria</taxon>
    </lineage>
</organism>